<evidence type="ECO:0000313" key="9">
    <source>
        <dbReference type="Proteomes" id="UP001396898"/>
    </source>
</evidence>
<evidence type="ECO:0000256" key="3">
    <source>
        <dbReference type="ARBA" id="ARBA00022692"/>
    </source>
</evidence>
<keyword evidence="3 7" id="KW-0812">Transmembrane</keyword>
<dbReference type="EMBL" id="JAQQWI010000013">
    <property type="protein sequence ID" value="KAK8013500.1"/>
    <property type="molecule type" value="Genomic_DNA"/>
</dbReference>
<dbReference type="PANTHER" id="PTHR20855:SF52">
    <property type="entry name" value="ADIPONECTIN RECEPTOR PROTEIN"/>
    <property type="match status" value="1"/>
</dbReference>
<feature type="transmembrane region" description="Helical" evidence="7">
    <location>
        <begin position="206"/>
        <end position="225"/>
    </location>
</feature>
<comment type="caution">
    <text evidence="8">The sequence shown here is derived from an EMBL/GenBank/DDBJ whole genome shotgun (WGS) entry which is preliminary data.</text>
</comment>
<evidence type="ECO:0000256" key="5">
    <source>
        <dbReference type="ARBA" id="ARBA00023136"/>
    </source>
</evidence>
<dbReference type="InterPro" id="IPR004254">
    <property type="entry name" value="AdipoR/HlyIII-related"/>
</dbReference>
<feature type="transmembrane region" description="Helical" evidence="7">
    <location>
        <begin position="237"/>
        <end position="257"/>
    </location>
</feature>
<feature type="transmembrane region" description="Helical" evidence="7">
    <location>
        <begin position="175"/>
        <end position="194"/>
    </location>
</feature>
<reference evidence="8 9" key="1">
    <citation type="submission" date="2023-01" db="EMBL/GenBank/DDBJ databases">
        <title>Analysis of 21 Apiospora genomes using comparative genomics revels a genus with tremendous synthesis potential of carbohydrate active enzymes and secondary metabolites.</title>
        <authorList>
            <person name="Sorensen T."/>
        </authorList>
    </citation>
    <scope>NUCLEOTIDE SEQUENCE [LARGE SCALE GENOMIC DNA]</scope>
    <source>
        <strain evidence="8 9">CBS 20057</strain>
    </source>
</reference>
<keyword evidence="5 7" id="KW-0472">Membrane</keyword>
<name>A0ABR1RJP4_9PEZI</name>
<evidence type="ECO:0000313" key="8">
    <source>
        <dbReference type="EMBL" id="KAK8013500.1"/>
    </source>
</evidence>
<proteinExistence type="inferred from homology"/>
<feature type="region of interest" description="Disordered" evidence="6">
    <location>
        <begin position="1"/>
        <end position="21"/>
    </location>
</feature>
<comment type="subcellular location">
    <subcellularLocation>
        <location evidence="1">Membrane</location>
        <topology evidence="1">Multi-pass membrane protein</topology>
    </subcellularLocation>
</comment>
<dbReference type="Pfam" id="PF03006">
    <property type="entry name" value="HlyIII"/>
    <property type="match status" value="2"/>
</dbReference>
<evidence type="ECO:0000256" key="7">
    <source>
        <dbReference type="SAM" id="Phobius"/>
    </source>
</evidence>
<keyword evidence="4 7" id="KW-1133">Transmembrane helix</keyword>
<feature type="transmembrane region" description="Helical" evidence="7">
    <location>
        <begin position="72"/>
        <end position="94"/>
    </location>
</feature>
<comment type="similarity">
    <text evidence="2">Belongs to the ADIPOR family.</text>
</comment>
<feature type="transmembrane region" description="Helical" evidence="7">
    <location>
        <begin position="141"/>
        <end position="163"/>
    </location>
</feature>
<feature type="compositionally biased region" description="Basic residues" evidence="6">
    <location>
        <begin position="1"/>
        <end position="12"/>
    </location>
</feature>
<evidence type="ECO:0000256" key="1">
    <source>
        <dbReference type="ARBA" id="ARBA00004141"/>
    </source>
</evidence>
<evidence type="ECO:0000256" key="6">
    <source>
        <dbReference type="SAM" id="MobiDB-lite"/>
    </source>
</evidence>
<evidence type="ECO:0000256" key="2">
    <source>
        <dbReference type="ARBA" id="ARBA00007018"/>
    </source>
</evidence>
<accession>A0ABR1RJP4</accession>
<feature type="transmembrane region" description="Helical" evidence="7">
    <location>
        <begin position="106"/>
        <end position="129"/>
    </location>
</feature>
<dbReference type="Proteomes" id="UP001396898">
    <property type="component" value="Unassembled WGS sequence"/>
</dbReference>
<protein>
    <submittedName>
        <fullName evidence="8">MPR-like GPCR protein</fullName>
    </submittedName>
</protein>
<dbReference type="PANTHER" id="PTHR20855">
    <property type="entry name" value="ADIPOR/PROGESTIN RECEPTOR-RELATED"/>
    <property type="match status" value="1"/>
</dbReference>
<keyword evidence="9" id="KW-1185">Reference proteome</keyword>
<sequence>MSRSEPRKRHVPKVNMSSTNGPKAKVRTVMWQEVPEWHVDNHYILSGYRLEKADYLEIFTSLTFLHNETCNVYTHLVGALLLPLIATVFLQHLGEPRFLNVSSIDYTIFGIYLWCAEICLVFSALYHLVQPHSRGVEEFWHGMDLLGIVIVTVGTFSSGIYYLFFCEAGLQRLHWAIILSTGTATGVLISHPALRTPRLRKVRVGAFVAFGASSFIPLLHGRYGLEYMLQYSGMKWYLLELTFYGTGVSLYAVSLYAPRVCHFLKDLGSDEYLQFRIPERFAPGKFDIWGSSHQIFHIAILCAMYTHLAALLQGFTTCPTLEVCQPQSAHRAN</sequence>
<evidence type="ECO:0000256" key="4">
    <source>
        <dbReference type="ARBA" id="ARBA00022989"/>
    </source>
</evidence>
<gene>
    <name evidence="8" type="ORF">PG991_009093</name>
</gene>
<organism evidence="8 9">
    <name type="scientific">Apiospora marii</name>
    <dbReference type="NCBI Taxonomy" id="335849"/>
    <lineage>
        <taxon>Eukaryota</taxon>
        <taxon>Fungi</taxon>
        <taxon>Dikarya</taxon>
        <taxon>Ascomycota</taxon>
        <taxon>Pezizomycotina</taxon>
        <taxon>Sordariomycetes</taxon>
        <taxon>Xylariomycetidae</taxon>
        <taxon>Amphisphaeriales</taxon>
        <taxon>Apiosporaceae</taxon>
        <taxon>Apiospora</taxon>
    </lineage>
</organism>